<protein>
    <recommendedName>
        <fullName evidence="4">Transposase DDE domain-containing protein</fullName>
    </recommendedName>
</protein>
<evidence type="ECO:0000313" key="2">
    <source>
        <dbReference type="EMBL" id="GDY52127.1"/>
    </source>
</evidence>
<sequence length="132" mass="13645">MHSSMPPGAVSVLFDDPNLVADAGLVPVMRLAKRGRLPDLVRETVRIDGAGNSGGANPAAKVTSPLAAMCAGADSIEDTDRLRHGAIAFIDVDSTTSASSAPPRKVPRSAGSKGYARCTRCWPPSAPRPPGR</sequence>
<evidence type="ECO:0000256" key="1">
    <source>
        <dbReference type="SAM" id="MobiDB-lite"/>
    </source>
</evidence>
<name>A0A4D4L049_STRVO</name>
<dbReference type="EMBL" id="BJHW01000001">
    <property type="protein sequence ID" value="GDY52127.1"/>
    <property type="molecule type" value="Genomic_DNA"/>
</dbReference>
<comment type="caution">
    <text evidence="2">The sequence shown here is derived from an EMBL/GenBank/DDBJ whole genome shotgun (WGS) entry which is preliminary data.</text>
</comment>
<evidence type="ECO:0008006" key="4">
    <source>
        <dbReference type="Google" id="ProtNLM"/>
    </source>
</evidence>
<feature type="region of interest" description="Disordered" evidence="1">
    <location>
        <begin position="93"/>
        <end position="132"/>
    </location>
</feature>
<reference evidence="2 3" key="1">
    <citation type="journal article" date="2020" name="Int. J. Syst. Evol. Microbiol.">
        <title>Reclassification of Streptomyces castelarensis and Streptomyces sporoclivatus as later heterotypic synonyms of Streptomyces antimycoticus.</title>
        <authorList>
            <person name="Komaki H."/>
            <person name="Tamura T."/>
        </authorList>
    </citation>
    <scope>NUCLEOTIDE SEQUENCE [LARGE SCALE GENOMIC DNA]</scope>
    <source>
        <strain evidence="2 3">NBRC 13459</strain>
    </source>
</reference>
<gene>
    <name evidence="2" type="ORF">SVIO_027500</name>
</gene>
<organism evidence="2 3">
    <name type="scientific">Streptomyces violaceusniger</name>
    <dbReference type="NCBI Taxonomy" id="68280"/>
    <lineage>
        <taxon>Bacteria</taxon>
        <taxon>Bacillati</taxon>
        <taxon>Actinomycetota</taxon>
        <taxon>Actinomycetes</taxon>
        <taxon>Kitasatosporales</taxon>
        <taxon>Streptomycetaceae</taxon>
        <taxon>Streptomyces</taxon>
        <taxon>Streptomyces violaceusniger group</taxon>
    </lineage>
</organism>
<dbReference type="AlphaFoldDB" id="A0A4D4L049"/>
<dbReference type="Proteomes" id="UP000301309">
    <property type="component" value="Unassembled WGS sequence"/>
</dbReference>
<keyword evidence="3" id="KW-1185">Reference proteome</keyword>
<evidence type="ECO:0000313" key="3">
    <source>
        <dbReference type="Proteomes" id="UP000301309"/>
    </source>
</evidence>
<proteinExistence type="predicted"/>
<accession>A0A4D4L049</accession>